<dbReference type="GO" id="GO:0016722">
    <property type="term" value="F:oxidoreductase activity, acting on metal ions"/>
    <property type="evidence" value="ECO:0007669"/>
    <property type="project" value="InterPro"/>
</dbReference>
<dbReference type="GO" id="GO:0008199">
    <property type="term" value="F:ferric iron binding"/>
    <property type="evidence" value="ECO:0007669"/>
    <property type="project" value="InterPro"/>
</dbReference>
<dbReference type="InterPro" id="IPR012347">
    <property type="entry name" value="Ferritin-like"/>
</dbReference>
<evidence type="ECO:0000256" key="1">
    <source>
        <dbReference type="ARBA" id="ARBA00009497"/>
    </source>
</evidence>
<dbReference type="PROSITE" id="PS00818">
    <property type="entry name" value="DPS_1"/>
    <property type="match status" value="1"/>
</dbReference>
<dbReference type="EMBL" id="LR796233">
    <property type="protein sequence ID" value="CAB4128060.1"/>
    <property type="molecule type" value="Genomic_DNA"/>
</dbReference>
<dbReference type="InterPro" id="IPR002177">
    <property type="entry name" value="DPS_DNA-bd"/>
</dbReference>
<dbReference type="Gene3D" id="1.20.1260.10">
    <property type="match status" value="1"/>
</dbReference>
<evidence type="ECO:0000313" key="3">
    <source>
        <dbReference type="EMBL" id="CAB4128060.1"/>
    </source>
</evidence>
<dbReference type="InterPro" id="IPR023188">
    <property type="entry name" value="DPS_DNA-bd_CS"/>
</dbReference>
<name>A0A6J5L607_9CAUD</name>
<reference evidence="3" key="1">
    <citation type="submission" date="2020-04" db="EMBL/GenBank/DDBJ databases">
        <authorList>
            <person name="Chiriac C."/>
            <person name="Salcher M."/>
            <person name="Ghai R."/>
            <person name="Kavagutti S V."/>
        </authorList>
    </citation>
    <scope>NUCLEOTIDE SEQUENCE</scope>
</reference>
<dbReference type="PIRSF" id="PIRSF005900">
    <property type="entry name" value="Dps"/>
    <property type="match status" value="1"/>
</dbReference>
<protein>
    <submittedName>
        <fullName evidence="3">Dps DNA-binding ferritin-like protein (Oxidative damage protectant)</fullName>
    </submittedName>
</protein>
<sequence length="144" mass="16332">MEQLQKAAKVAFASEFTFYLKAHFFHWNVEGINFQELHALFDTINSEVYSAIDPFAEKIRALGAYAPGSNSRFSVLSQINDETSVKPAEAMVAELLQDSDNMVKVLKRVYDMAEVAGEHGFSNFLAERMDAHRKHSWQLRATSK</sequence>
<dbReference type="InterPro" id="IPR009078">
    <property type="entry name" value="Ferritin-like_SF"/>
</dbReference>
<feature type="domain" description="Ferritin/DPS" evidence="2">
    <location>
        <begin position="12"/>
        <end position="141"/>
    </location>
</feature>
<dbReference type="PRINTS" id="PR01346">
    <property type="entry name" value="HELNAPAPROT"/>
</dbReference>
<dbReference type="GO" id="GO:0003677">
    <property type="term" value="F:DNA binding"/>
    <property type="evidence" value="ECO:0007669"/>
    <property type="project" value="UniProtKB-KW"/>
</dbReference>
<proteinExistence type="inferred from homology"/>
<dbReference type="Pfam" id="PF00210">
    <property type="entry name" value="Ferritin"/>
    <property type="match status" value="1"/>
</dbReference>
<gene>
    <name evidence="3" type="ORF">UFOVP112_2</name>
</gene>
<dbReference type="PANTHER" id="PTHR42932:SF3">
    <property type="entry name" value="DNA PROTECTION DURING STARVATION PROTEIN"/>
    <property type="match status" value="1"/>
</dbReference>
<keyword evidence="3" id="KW-0238">DNA-binding</keyword>
<accession>A0A6J5L607</accession>
<dbReference type="InterPro" id="IPR008331">
    <property type="entry name" value="Ferritin_DPS_dom"/>
</dbReference>
<comment type="similarity">
    <text evidence="1">Belongs to the Dps family.</text>
</comment>
<organism evidence="3">
    <name type="scientific">uncultured Caudovirales phage</name>
    <dbReference type="NCBI Taxonomy" id="2100421"/>
    <lineage>
        <taxon>Viruses</taxon>
        <taxon>Duplodnaviria</taxon>
        <taxon>Heunggongvirae</taxon>
        <taxon>Uroviricota</taxon>
        <taxon>Caudoviricetes</taxon>
        <taxon>Peduoviridae</taxon>
        <taxon>Maltschvirus</taxon>
        <taxon>Maltschvirus maltsch</taxon>
    </lineage>
</organism>
<evidence type="ECO:0000259" key="2">
    <source>
        <dbReference type="Pfam" id="PF00210"/>
    </source>
</evidence>
<dbReference type="PANTHER" id="PTHR42932">
    <property type="entry name" value="GENERAL STRESS PROTEIN 20U"/>
    <property type="match status" value="1"/>
</dbReference>
<dbReference type="CDD" id="cd01043">
    <property type="entry name" value="DPS"/>
    <property type="match status" value="1"/>
</dbReference>
<dbReference type="SUPFAM" id="SSF47240">
    <property type="entry name" value="Ferritin-like"/>
    <property type="match status" value="1"/>
</dbReference>